<evidence type="ECO:0000313" key="2">
    <source>
        <dbReference type="Proteomes" id="UP001634007"/>
    </source>
</evidence>
<dbReference type="AlphaFoldDB" id="A0ABD3IZ09"/>
<dbReference type="Proteomes" id="UP001634007">
    <property type="component" value="Unassembled WGS sequence"/>
</dbReference>
<reference evidence="1 2" key="1">
    <citation type="submission" date="2024-11" db="EMBL/GenBank/DDBJ databases">
        <title>Chromosome-level genome assembly of Eucalyptus globulus Labill. provides insights into its genome evolution.</title>
        <authorList>
            <person name="Li X."/>
        </authorList>
    </citation>
    <scope>NUCLEOTIDE SEQUENCE [LARGE SCALE GENOMIC DNA]</scope>
    <source>
        <strain evidence="1">CL2024</strain>
        <tissue evidence="1">Fresh tender leaves</tissue>
    </source>
</reference>
<proteinExistence type="predicted"/>
<accession>A0ABD3IZ09</accession>
<keyword evidence="2" id="KW-1185">Reference proteome</keyword>
<sequence>MKKEVENIIDILHHRPPRDIEWVTELEGEMREHHASRGYIDRRIEPKVAVVIPKFPMKPTPKEIQMGRIIREMDEALAKVERLTETKQTHPQAALRGKLKD</sequence>
<evidence type="ECO:0000313" key="1">
    <source>
        <dbReference type="EMBL" id="KAL3719080.1"/>
    </source>
</evidence>
<name>A0ABD3IZ09_EUCGL</name>
<dbReference type="EMBL" id="JBJKBG010000010">
    <property type="protein sequence ID" value="KAL3719080.1"/>
    <property type="molecule type" value="Genomic_DNA"/>
</dbReference>
<gene>
    <name evidence="1" type="ORF">ACJRO7_004083</name>
</gene>
<comment type="caution">
    <text evidence="1">The sequence shown here is derived from an EMBL/GenBank/DDBJ whole genome shotgun (WGS) entry which is preliminary data.</text>
</comment>
<protein>
    <submittedName>
        <fullName evidence="1">Uncharacterized protein</fullName>
    </submittedName>
</protein>
<organism evidence="1 2">
    <name type="scientific">Eucalyptus globulus</name>
    <name type="common">Tasmanian blue gum</name>
    <dbReference type="NCBI Taxonomy" id="34317"/>
    <lineage>
        <taxon>Eukaryota</taxon>
        <taxon>Viridiplantae</taxon>
        <taxon>Streptophyta</taxon>
        <taxon>Embryophyta</taxon>
        <taxon>Tracheophyta</taxon>
        <taxon>Spermatophyta</taxon>
        <taxon>Magnoliopsida</taxon>
        <taxon>eudicotyledons</taxon>
        <taxon>Gunneridae</taxon>
        <taxon>Pentapetalae</taxon>
        <taxon>rosids</taxon>
        <taxon>malvids</taxon>
        <taxon>Myrtales</taxon>
        <taxon>Myrtaceae</taxon>
        <taxon>Myrtoideae</taxon>
        <taxon>Eucalypteae</taxon>
        <taxon>Eucalyptus</taxon>
    </lineage>
</organism>